<comment type="function">
    <text evidence="1">Required for O(2)-independent ubiquinone (coenzyme Q) biosynthesis. Together with UbiV, is essential for the C6-hydroxylation reaction in the oxygen-independent ubiquinone biosynthesis pathway.</text>
</comment>
<comment type="cofactor">
    <cofactor evidence="1">
        <name>[4Fe-4S] cluster</name>
        <dbReference type="ChEBI" id="CHEBI:49883"/>
    </cofactor>
</comment>
<evidence type="ECO:0000313" key="3">
    <source>
        <dbReference type="Proteomes" id="UP000521868"/>
    </source>
</evidence>
<dbReference type="PROSITE" id="PS01276">
    <property type="entry name" value="PEPTIDASE_U32"/>
    <property type="match status" value="1"/>
</dbReference>
<feature type="binding site" evidence="1">
    <location>
        <position position="185"/>
    </location>
    <ligand>
        <name>[4Fe-4S] cluster</name>
        <dbReference type="ChEBI" id="CHEBI:49883"/>
    </ligand>
</feature>
<feature type="binding site" evidence="1">
    <location>
        <position position="192"/>
    </location>
    <ligand>
        <name>[4Fe-4S] cluster</name>
        <dbReference type="ChEBI" id="CHEBI:49883"/>
    </ligand>
</feature>
<dbReference type="EMBL" id="VTOX01000001">
    <property type="protein sequence ID" value="NKE64438.1"/>
    <property type="molecule type" value="Genomic_DNA"/>
</dbReference>
<protein>
    <recommendedName>
        <fullName evidence="1">Ubiquinone biosynthesis protein UbiU</fullName>
    </recommendedName>
</protein>
<dbReference type="AlphaFoldDB" id="A0A7X6DC80"/>
<name>A0A7X6DC80_9BURK</name>
<proteinExistence type="inferred from homology"/>
<comment type="similarity">
    <text evidence="1">Belongs to the peptidase U32 family. UbiU subfamily.</text>
</comment>
<dbReference type="GO" id="GO:0006744">
    <property type="term" value="P:ubiquinone biosynthetic process"/>
    <property type="evidence" value="ECO:0007669"/>
    <property type="project" value="UniProtKB-UniRule"/>
</dbReference>
<dbReference type="InterPro" id="IPR001539">
    <property type="entry name" value="Peptidase_U32"/>
</dbReference>
<comment type="subunit">
    <text evidence="1">Forms a heterodimer with UbiV.</text>
</comment>
<dbReference type="GO" id="GO:0046872">
    <property type="term" value="F:metal ion binding"/>
    <property type="evidence" value="ECO:0007669"/>
    <property type="project" value="UniProtKB-KW"/>
</dbReference>
<gene>
    <name evidence="1" type="primary">ubiU</name>
    <name evidence="2" type="ORF">RAMLITH_01275</name>
</gene>
<comment type="pathway">
    <text evidence="1">Cofactor biosynthesis; ubiquinone biosynthesis.</text>
</comment>
<dbReference type="GO" id="GO:0051539">
    <property type="term" value="F:4 iron, 4 sulfur cluster binding"/>
    <property type="evidence" value="ECO:0007669"/>
    <property type="project" value="UniProtKB-UniRule"/>
</dbReference>
<dbReference type="UniPathway" id="UPA00232"/>
<keyword evidence="1" id="KW-0408">Iron</keyword>
<keyword evidence="1" id="KW-0831">Ubiquinone biosynthesis</keyword>
<evidence type="ECO:0000256" key="1">
    <source>
        <dbReference type="HAMAP-Rule" id="MF_02232"/>
    </source>
</evidence>
<organism evidence="2 3">
    <name type="scientific">Ramlibacter lithotrophicus</name>
    <dbReference type="NCBI Taxonomy" id="2606681"/>
    <lineage>
        <taxon>Bacteria</taxon>
        <taxon>Pseudomonadati</taxon>
        <taxon>Pseudomonadota</taxon>
        <taxon>Betaproteobacteria</taxon>
        <taxon>Burkholderiales</taxon>
        <taxon>Comamonadaceae</taxon>
        <taxon>Ramlibacter</taxon>
    </lineage>
</organism>
<keyword evidence="1" id="KW-0004">4Fe-4S</keyword>
<dbReference type="Pfam" id="PF01136">
    <property type="entry name" value="Peptidase_U32"/>
    <property type="match status" value="1"/>
</dbReference>
<accession>A0A7X6DC80</accession>
<dbReference type="PANTHER" id="PTHR30217:SF3">
    <property type="entry name" value="UBIQUINONE BIOSYNTHESIS PROTEIN UBIU"/>
    <property type="match status" value="1"/>
</dbReference>
<feature type="binding site" evidence="1">
    <location>
        <position position="209"/>
    </location>
    <ligand>
        <name>[4Fe-4S] cluster</name>
        <dbReference type="ChEBI" id="CHEBI:49883"/>
    </ligand>
</feature>
<comment type="caution">
    <text evidence="2">The sequence shown here is derived from an EMBL/GenBank/DDBJ whole genome shotgun (WGS) entry which is preliminary data.</text>
</comment>
<dbReference type="PANTHER" id="PTHR30217">
    <property type="entry name" value="PEPTIDASE U32 FAMILY"/>
    <property type="match status" value="1"/>
</dbReference>
<dbReference type="InterPro" id="IPR043692">
    <property type="entry name" value="UbiU"/>
</dbReference>
<keyword evidence="3" id="KW-1185">Reference proteome</keyword>
<dbReference type="Proteomes" id="UP000521868">
    <property type="component" value="Unassembled WGS sequence"/>
</dbReference>
<keyword evidence="1" id="KW-0479">Metal-binding</keyword>
<dbReference type="InterPro" id="IPR051454">
    <property type="entry name" value="RNA/ubiquinone_mod_enzymes"/>
</dbReference>
<reference evidence="2 3" key="1">
    <citation type="journal article" date="2020" name="Nature">
        <title>Bacterial chemolithoautotrophy via manganese oxidation.</title>
        <authorList>
            <person name="Yu H."/>
            <person name="Leadbetter J.R."/>
        </authorList>
    </citation>
    <scope>NUCLEOTIDE SEQUENCE [LARGE SCALE GENOMIC DNA]</scope>
    <source>
        <strain evidence="2 3">RBP-1</strain>
    </source>
</reference>
<dbReference type="HAMAP" id="MF_02232">
    <property type="entry name" value="UbiU"/>
    <property type="match status" value="1"/>
</dbReference>
<sequence length="348" mass="38071">MVGCLTAMTSTNSTAAPELVCPAGSLPALRAAVDNGANCVYLGLRDATNARNFAGLNFDENAIATGIRYAHEHGCKVFMALNTYPQAANPAMWRAGLDKAVDLGVDAVILADPGLMQYAAKTHPKLRLHLSVQGSATNYDAINFYREQFGIVRAVLPRVLSLQQVEQLIEKTPVECEVFGFGSLCVMVEGRCQLSSYVTGESPNTHGVCSPAKAVRWQETPTGLESRLNGVLIDRYAHGENAGYPTLCKGRFDVGQEQSYYAVEEPTSLNTLELLPQLFKIGVKAIKIEGRQRSPAYVAQVTRVWREAIDSCRANAHRYAPKRAWMASLDQVAEGQQHTLGAYHRPWK</sequence>
<evidence type="ECO:0000313" key="2">
    <source>
        <dbReference type="EMBL" id="NKE64438.1"/>
    </source>
</evidence>
<keyword evidence="1" id="KW-0411">Iron-sulfur</keyword>
<feature type="binding site" evidence="1">
    <location>
        <position position="248"/>
    </location>
    <ligand>
        <name>[4Fe-4S] cluster</name>
        <dbReference type="ChEBI" id="CHEBI:49883"/>
    </ligand>
</feature>